<name>A0A409XNP9_PSICY</name>
<dbReference type="GO" id="GO:0035965">
    <property type="term" value="P:cardiolipin acyl-chain remodeling"/>
    <property type="evidence" value="ECO:0007669"/>
    <property type="project" value="TreeGrafter"/>
</dbReference>
<dbReference type="EMBL" id="NHYD01001049">
    <property type="protein sequence ID" value="PPQ92361.1"/>
    <property type="molecule type" value="Genomic_DNA"/>
</dbReference>
<evidence type="ECO:0000256" key="5">
    <source>
        <dbReference type="ARBA" id="ARBA00022792"/>
    </source>
</evidence>
<evidence type="ECO:0000256" key="9">
    <source>
        <dbReference type="ARBA" id="ARBA00023315"/>
    </source>
</evidence>
<feature type="signal peptide" evidence="13">
    <location>
        <begin position="1"/>
        <end position="16"/>
    </location>
</feature>
<keyword evidence="5" id="KW-0999">Mitochondrion inner membrane</keyword>
<keyword evidence="8" id="KW-0472">Membrane</keyword>
<comment type="similarity">
    <text evidence="2 12">Belongs to the taffazin family.</text>
</comment>
<evidence type="ECO:0000256" key="4">
    <source>
        <dbReference type="ARBA" id="ARBA00022787"/>
    </source>
</evidence>
<evidence type="ECO:0000256" key="3">
    <source>
        <dbReference type="ARBA" id="ARBA00022679"/>
    </source>
</evidence>
<dbReference type="SUPFAM" id="SSF69593">
    <property type="entry name" value="Glycerol-3-phosphate (1)-acyltransferase"/>
    <property type="match status" value="1"/>
</dbReference>
<evidence type="ECO:0000256" key="13">
    <source>
        <dbReference type="SAM" id="SignalP"/>
    </source>
</evidence>
<evidence type="ECO:0000256" key="6">
    <source>
        <dbReference type="ARBA" id="ARBA00023098"/>
    </source>
</evidence>
<dbReference type="InterPro" id="IPR000872">
    <property type="entry name" value="Tafazzin"/>
</dbReference>
<evidence type="ECO:0000256" key="7">
    <source>
        <dbReference type="ARBA" id="ARBA00023128"/>
    </source>
</evidence>
<evidence type="ECO:0000313" key="16">
    <source>
        <dbReference type="Proteomes" id="UP000283269"/>
    </source>
</evidence>
<evidence type="ECO:0000256" key="10">
    <source>
        <dbReference type="ARBA" id="ARBA00024323"/>
    </source>
</evidence>
<keyword evidence="9" id="KW-0012">Acyltransferase</keyword>
<dbReference type="AlphaFoldDB" id="A0A409XNP9"/>
<dbReference type="SMART" id="SM00563">
    <property type="entry name" value="PlsC"/>
    <property type="match status" value="1"/>
</dbReference>
<dbReference type="PANTHER" id="PTHR12497">
    <property type="entry name" value="TAZ PROTEIN TAFAZZIN"/>
    <property type="match status" value="1"/>
</dbReference>
<evidence type="ECO:0000256" key="1">
    <source>
        <dbReference type="ARBA" id="ARBA00004137"/>
    </source>
</evidence>
<evidence type="ECO:0000259" key="14">
    <source>
        <dbReference type="SMART" id="SM00563"/>
    </source>
</evidence>
<dbReference type="GO" id="GO:0005741">
    <property type="term" value="C:mitochondrial outer membrane"/>
    <property type="evidence" value="ECO:0007669"/>
    <property type="project" value="UniProtKB-SubCell"/>
</dbReference>
<feature type="chain" id="PRO_5019548367" description="Tafazzin family protein" evidence="13">
    <location>
        <begin position="17"/>
        <end position="302"/>
    </location>
</feature>
<evidence type="ECO:0000256" key="12">
    <source>
        <dbReference type="RuleBase" id="RU365062"/>
    </source>
</evidence>
<dbReference type="InterPro" id="IPR002123">
    <property type="entry name" value="Plipid/glycerol_acylTrfase"/>
</dbReference>
<proteinExistence type="inferred from homology"/>
<accession>A0A409XNP9</accession>
<sequence>MSAFLSVATVTTVGLACKAFLNSGLSTIQVNGLQILRDALDGRNRDPNRGVLTVCNHISTLDDPVTWGILPAHYYLSSRTTRWALGASDIMFTNPVFSTFFSLGQTLETFRGKGIYQDAVDTAILKLDQGQWVHLYGEGKVNQPKDYRRDKEGRVCIPIFKWGVGRILMETNVPPVVIPMWLTGFDQLMPEGRPFPNKYLPRIGARMSVTFGQPISADKLRESLVVSPNNSDVVSSATGRFEQLKGWLGDAVKAQYAATSRSQQELLASLVRQKITALIHREVENLGRSVSASLLKNPSSNS</sequence>
<keyword evidence="7" id="KW-0496">Mitochondrion</keyword>
<comment type="catalytic activity">
    <reaction evidence="11">
        <text>1'-[1,2-diacyl-sn-glycero-3-phospho],3'-[1-acyl-sn-glycero-3-phospho]-glycerol + a 1,2-diacyl-sn-glycero-3-phosphocholine = a cardiolipin + a 1-acyl-sn-glycero-3-phosphocholine</text>
        <dbReference type="Rhea" id="RHEA:33731"/>
        <dbReference type="ChEBI" id="CHEBI:57643"/>
        <dbReference type="ChEBI" id="CHEBI:58168"/>
        <dbReference type="ChEBI" id="CHEBI:62237"/>
        <dbReference type="ChEBI" id="CHEBI:64743"/>
    </reaction>
    <physiologicalReaction direction="left-to-right" evidence="11">
        <dbReference type="Rhea" id="RHEA:33732"/>
    </physiologicalReaction>
    <physiologicalReaction direction="right-to-left" evidence="11">
        <dbReference type="Rhea" id="RHEA:33733"/>
    </physiologicalReaction>
</comment>
<feature type="domain" description="Phospholipid/glycerol acyltransferase" evidence="14">
    <location>
        <begin position="51"/>
        <end position="185"/>
    </location>
</feature>
<dbReference type="Pfam" id="PF01553">
    <property type="entry name" value="Acyltransferase"/>
    <property type="match status" value="1"/>
</dbReference>
<dbReference type="STRING" id="93625.A0A409XNP9"/>
<dbReference type="PANTHER" id="PTHR12497:SF0">
    <property type="entry name" value="TAFAZZIN"/>
    <property type="match status" value="1"/>
</dbReference>
<dbReference type="Proteomes" id="UP000283269">
    <property type="component" value="Unassembled WGS sequence"/>
</dbReference>
<keyword evidence="3" id="KW-0808">Transferase</keyword>
<keyword evidence="13" id="KW-0732">Signal</keyword>
<organism evidence="15 16">
    <name type="scientific">Psilocybe cyanescens</name>
    <dbReference type="NCBI Taxonomy" id="93625"/>
    <lineage>
        <taxon>Eukaryota</taxon>
        <taxon>Fungi</taxon>
        <taxon>Dikarya</taxon>
        <taxon>Basidiomycota</taxon>
        <taxon>Agaricomycotina</taxon>
        <taxon>Agaricomycetes</taxon>
        <taxon>Agaricomycetidae</taxon>
        <taxon>Agaricales</taxon>
        <taxon>Agaricineae</taxon>
        <taxon>Strophariaceae</taxon>
        <taxon>Psilocybe</taxon>
    </lineage>
</organism>
<dbReference type="InParanoid" id="A0A409XNP9"/>
<dbReference type="CDD" id="cd07989">
    <property type="entry name" value="LPLAT_AGPAT-like"/>
    <property type="match status" value="1"/>
</dbReference>
<dbReference type="GO" id="GO:0007007">
    <property type="term" value="P:inner mitochondrial membrane organization"/>
    <property type="evidence" value="ECO:0007669"/>
    <property type="project" value="TreeGrafter"/>
</dbReference>
<evidence type="ECO:0000256" key="2">
    <source>
        <dbReference type="ARBA" id="ARBA00010524"/>
    </source>
</evidence>
<comment type="caution">
    <text evidence="15">The sequence shown here is derived from an EMBL/GenBank/DDBJ whole genome shotgun (WGS) entry which is preliminary data.</text>
</comment>
<dbReference type="PRINTS" id="PR00979">
    <property type="entry name" value="TAFAZZIN"/>
</dbReference>
<gene>
    <name evidence="15" type="ORF">CVT25_008711</name>
</gene>
<evidence type="ECO:0000256" key="8">
    <source>
        <dbReference type="ARBA" id="ARBA00023136"/>
    </source>
</evidence>
<comment type="subcellular location">
    <subcellularLocation>
        <location evidence="1">Mitochondrion inner membrane</location>
        <topology evidence="1">Peripheral membrane protein</topology>
        <orientation evidence="1">Intermembrane side</orientation>
    </subcellularLocation>
    <subcellularLocation>
        <location evidence="10">Mitochondrion outer membrane</location>
        <topology evidence="10">Peripheral membrane protein</topology>
        <orientation evidence="10">Intermembrane side</orientation>
    </subcellularLocation>
</comment>
<dbReference type="GO" id="GO:0047184">
    <property type="term" value="F:1-acylglycerophosphocholine O-acyltransferase activity"/>
    <property type="evidence" value="ECO:0007669"/>
    <property type="project" value="TreeGrafter"/>
</dbReference>
<keyword evidence="4" id="KW-1000">Mitochondrion outer membrane</keyword>
<dbReference type="OrthoDB" id="193467at2759"/>
<dbReference type="GO" id="GO:0005743">
    <property type="term" value="C:mitochondrial inner membrane"/>
    <property type="evidence" value="ECO:0007669"/>
    <property type="project" value="UniProtKB-SubCell"/>
</dbReference>
<evidence type="ECO:0000256" key="11">
    <source>
        <dbReference type="ARBA" id="ARBA00047906"/>
    </source>
</evidence>
<keyword evidence="16" id="KW-1185">Reference proteome</keyword>
<reference evidence="15 16" key="1">
    <citation type="journal article" date="2018" name="Evol. Lett.">
        <title>Horizontal gene cluster transfer increased hallucinogenic mushroom diversity.</title>
        <authorList>
            <person name="Reynolds H.T."/>
            <person name="Vijayakumar V."/>
            <person name="Gluck-Thaler E."/>
            <person name="Korotkin H.B."/>
            <person name="Matheny P.B."/>
            <person name="Slot J.C."/>
        </authorList>
    </citation>
    <scope>NUCLEOTIDE SEQUENCE [LARGE SCALE GENOMIC DNA]</scope>
    <source>
        <strain evidence="15 16">2631</strain>
    </source>
</reference>
<evidence type="ECO:0000313" key="15">
    <source>
        <dbReference type="EMBL" id="PPQ92361.1"/>
    </source>
</evidence>
<protein>
    <recommendedName>
        <fullName evidence="12">Tafazzin family protein</fullName>
    </recommendedName>
</protein>
<keyword evidence="6" id="KW-0443">Lipid metabolism</keyword>